<dbReference type="Proteomes" id="UP000545507">
    <property type="component" value="Unassembled WGS sequence"/>
</dbReference>
<dbReference type="InterPro" id="IPR036291">
    <property type="entry name" value="NAD(P)-bd_dom_sf"/>
</dbReference>
<reference evidence="2 3" key="1">
    <citation type="submission" date="2019-09" db="EMBL/GenBank/DDBJ databases">
        <title>Hydrogenophaga aromatica sp. nov., isolated from a para-xylene-degrading enrichment culture.</title>
        <authorList>
            <person name="Tancsics A."/>
            <person name="Banerjee S."/>
        </authorList>
    </citation>
    <scope>NUCLEOTIDE SEQUENCE [LARGE SCALE GENOMIC DNA]</scope>
    <source>
        <strain evidence="2 3">D2P1</strain>
    </source>
</reference>
<sequence length="263" mass="27388">MPLPSVQRLFALHGQTAIVTGASRGLGLSMACALAAHGANVWLNGRDPMSLQSAVARCNDAGKGNGGSAHPLPFDVGDEAAATRAVSLVLATTGRIDILVNNVGQRRRQPMTELPAQALRDLLETNLVAAWHLCREVAQPMRAQGRGRIINVTSIAGPIARAGDAAYTTSKGGLEAMTRALAAELGPEGINVNAIAPGYFATETNSAMQQDAQTLAWLRQRSSLGRWGQPDEIAGAAVFLASPAASYVTGQVLAVDGGYLAHF</sequence>
<dbReference type="PRINTS" id="PR00080">
    <property type="entry name" value="SDRFAMILY"/>
</dbReference>
<dbReference type="GO" id="GO:0016616">
    <property type="term" value="F:oxidoreductase activity, acting on the CH-OH group of donors, NAD or NADP as acceptor"/>
    <property type="evidence" value="ECO:0007669"/>
    <property type="project" value="TreeGrafter"/>
</dbReference>
<name>A0A7Y8GTX3_9BURK</name>
<dbReference type="AlphaFoldDB" id="A0A7Y8GTX3"/>
<dbReference type="PANTHER" id="PTHR42760:SF135">
    <property type="entry name" value="BLL7886 PROTEIN"/>
    <property type="match status" value="1"/>
</dbReference>
<dbReference type="PANTHER" id="PTHR42760">
    <property type="entry name" value="SHORT-CHAIN DEHYDROGENASES/REDUCTASES FAMILY MEMBER"/>
    <property type="match status" value="1"/>
</dbReference>
<keyword evidence="3" id="KW-1185">Reference proteome</keyword>
<protein>
    <submittedName>
        <fullName evidence="2">SDR family oxidoreductase</fullName>
    </submittedName>
</protein>
<dbReference type="PRINTS" id="PR00081">
    <property type="entry name" value="GDHRDH"/>
</dbReference>
<dbReference type="SUPFAM" id="SSF51735">
    <property type="entry name" value="NAD(P)-binding Rossmann-fold domains"/>
    <property type="match status" value="1"/>
</dbReference>
<dbReference type="GO" id="GO:0030497">
    <property type="term" value="P:fatty acid elongation"/>
    <property type="evidence" value="ECO:0007669"/>
    <property type="project" value="TreeGrafter"/>
</dbReference>
<dbReference type="InterPro" id="IPR002347">
    <property type="entry name" value="SDR_fam"/>
</dbReference>
<comment type="similarity">
    <text evidence="1">Belongs to the short-chain dehydrogenases/reductases (SDR) family.</text>
</comment>
<dbReference type="NCBIfam" id="NF005559">
    <property type="entry name" value="PRK07231.1"/>
    <property type="match status" value="1"/>
</dbReference>
<evidence type="ECO:0000313" key="2">
    <source>
        <dbReference type="EMBL" id="NWF44133.1"/>
    </source>
</evidence>
<evidence type="ECO:0000313" key="3">
    <source>
        <dbReference type="Proteomes" id="UP000545507"/>
    </source>
</evidence>
<dbReference type="EMBL" id="VYGV01000003">
    <property type="protein sequence ID" value="NWF44133.1"/>
    <property type="molecule type" value="Genomic_DNA"/>
</dbReference>
<dbReference type="NCBIfam" id="NF004778">
    <property type="entry name" value="PRK06124.1"/>
    <property type="match status" value="1"/>
</dbReference>
<dbReference type="Pfam" id="PF13561">
    <property type="entry name" value="adh_short_C2"/>
    <property type="match status" value="1"/>
</dbReference>
<proteinExistence type="inferred from homology"/>
<gene>
    <name evidence="2" type="ORF">F3K02_02540</name>
</gene>
<dbReference type="PROSITE" id="PS00061">
    <property type="entry name" value="ADH_SHORT"/>
    <property type="match status" value="1"/>
</dbReference>
<evidence type="ECO:0000256" key="1">
    <source>
        <dbReference type="ARBA" id="ARBA00006484"/>
    </source>
</evidence>
<dbReference type="Gene3D" id="3.40.50.720">
    <property type="entry name" value="NAD(P)-binding Rossmann-like Domain"/>
    <property type="match status" value="1"/>
</dbReference>
<dbReference type="InterPro" id="IPR020904">
    <property type="entry name" value="Sc_DH/Rdtase_CS"/>
</dbReference>
<accession>A0A7Y8GTX3</accession>
<dbReference type="FunFam" id="3.40.50.720:FF:000084">
    <property type="entry name" value="Short-chain dehydrogenase reductase"/>
    <property type="match status" value="1"/>
</dbReference>
<comment type="caution">
    <text evidence="2">The sequence shown here is derived from an EMBL/GenBank/DDBJ whole genome shotgun (WGS) entry which is preliminary data.</text>
</comment>
<organism evidence="2 3">
    <name type="scientific">Hydrogenophaga aromaticivorans</name>
    <dbReference type="NCBI Taxonomy" id="2610898"/>
    <lineage>
        <taxon>Bacteria</taxon>
        <taxon>Pseudomonadati</taxon>
        <taxon>Pseudomonadota</taxon>
        <taxon>Betaproteobacteria</taxon>
        <taxon>Burkholderiales</taxon>
        <taxon>Comamonadaceae</taxon>
        <taxon>Hydrogenophaga</taxon>
    </lineage>
</organism>